<dbReference type="SUPFAM" id="SSF53850">
    <property type="entry name" value="Periplasmic binding protein-like II"/>
    <property type="match status" value="1"/>
</dbReference>
<dbReference type="KEGG" id="xyk:GT347_06640"/>
<proteinExistence type="inferred from homology"/>
<protein>
    <submittedName>
        <fullName evidence="3">Tripartite tricarboxylate transporter substrate binding protein</fullName>
    </submittedName>
</protein>
<sequence length="331" mass="34463">MSHPIAPRRRAIAALLSCLTLASAPAFAQQPWKPTKPIRFIVGFSAGGSADALARLLAIPMAERLGVPVVVENIAGAGANIAMANLAHSAPDGYSIGMSSPGPHAINPAIMGSKLPFKVPQDFTPITLLVTQPNVLIVNKDVPANTPAEFAAWMKASKVEVPFGSAGIGTSNHLTGELIGLRLGVKTTHIAYKGASQVIADLMGGHIPMTVDAITTSAPLVREGKVKAIAVTTAQRSPLLPSVPTLSETILPGFDLASWQGLFAPHELPAPILATLYDAATFALNDPRVKAQLAEYGSVPGGMPPSQFSSFLLGELKKWGDIVKAAKVTVD</sequence>
<dbReference type="Gene3D" id="3.40.190.150">
    <property type="entry name" value="Bordetella uptake gene, domain 1"/>
    <property type="match status" value="1"/>
</dbReference>
<feature type="signal peptide" evidence="2">
    <location>
        <begin position="1"/>
        <end position="28"/>
    </location>
</feature>
<comment type="similarity">
    <text evidence="1">Belongs to the UPF0065 (bug) family.</text>
</comment>
<dbReference type="PANTHER" id="PTHR42928">
    <property type="entry name" value="TRICARBOXYLATE-BINDING PROTEIN"/>
    <property type="match status" value="1"/>
</dbReference>
<dbReference type="Proteomes" id="UP000464787">
    <property type="component" value="Chromosome"/>
</dbReference>
<dbReference type="Pfam" id="PF03401">
    <property type="entry name" value="TctC"/>
    <property type="match status" value="1"/>
</dbReference>
<feature type="chain" id="PRO_5032473818" evidence="2">
    <location>
        <begin position="29"/>
        <end position="331"/>
    </location>
</feature>
<evidence type="ECO:0000256" key="2">
    <source>
        <dbReference type="SAM" id="SignalP"/>
    </source>
</evidence>
<evidence type="ECO:0000256" key="1">
    <source>
        <dbReference type="ARBA" id="ARBA00006987"/>
    </source>
</evidence>
<dbReference type="CDD" id="cd07012">
    <property type="entry name" value="PBP2_Bug_TTT"/>
    <property type="match status" value="1"/>
</dbReference>
<gene>
    <name evidence="3" type="ORF">GT347_06640</name>
</gene>
<dbReference type="InterPro" id="IPR042100">
    <property type="entry name" value="Bug_dom1"/>
</dbReference>
<accession>A0A857J4A4</accession>
<dbReference type="PIRSF" id="PIRSF017082">
    <property type="entry name" value="YflP"/>
    <property type="match status" value="1"/>
</dbReference>
<evidence type="ECO:0000313" key="3">
    <source>
        <dbReference type="EMBL" id="QHI97698.1"/>
    </source>
</evidence>
<evidence type="ECO:0000313" key="4">
    <source>
        <dbReference type="Proteomes" id="UP000464787"/>
    </source>
</evidence>
<dbReference type="InterPro" id="IPR005064">
    <property type="entry name" value="BUG"/>
</dbReference>
<keyword evidence="4" id="KW-1185">Reference proteome</keyword>
<reference evidence="3 4" key="1">
    <citation type="submission" date="2020-01" db="EMBL/GenBank/DDBJ databases">
        <title>Genome sequencing of strain KACC 21265.</title>
        <authorList>
            <person name="Heo J."/>
            <person name="Kim S.-J."/>
            <person name="Kim J.-S."/>
            <person name="Hong S.-B."/>
            <person name="Kwon S.-W."/>
        </authorList>
    </citation>
    <scope>NUCLEOTIDE SEQUENCE [LARGE SCALE GENOMIC DNA]</scope>
    <source>
        <strain evidence="3 4">KACC 21265</strain>
    </source>
</reference>
<dbReference type="EMBL" id="CP047650">
    <property type="protein sequence ID" value="QHI97698.1"/>
    <property type="molecule type" value="Genomic_DNA"/>
</dbReference>
<keyword evidence="2" id="KW-0732">Signal</keyword>
<dbReference type="AlphaFoldDB" id="A0A857J4A4"/>
<name>A0A857J4A4_9BURK</name>
<dbReference type="Gene3D" id="3.40.190.10">
    <property type="entry name" value="Periplasmic binding protein-like II"/>
    <property type="match status" value="1"/>
</dbReference>
<dbReference type="RefSeq" id="WP_160551216.1">
    <property type="nucleotide sequence ID" value="NZ_CP047650.1"/>
</dbReference>
<organism evidence="3 4">
    <name type="scientific">Xylophilus rhododendri</name>
    <dbReference type="NCBI Taxonomy" id="2697032"/>
    <lineage>
        <taxon>Bacteria</taxon>
        <taxon>Pseudomonadati</taxon>
        <taxon>Pseudomonadota</taxon>
        <taxon>Betaproteobacteria</taxon>
        <taxon>Burkholderiales</taxon>
        <taxon>Xylophilus</taxon>
    </lineage>
</organism>
<dbReference type="PANTHER" id="PTHR42928:SF5">
    <property type="entry name" value="BLR1237 PROTEIN"/>
    <property type="match status" value="1"/>
</dbReference>